<dbReference type="GeneID" id="8858942"/>
<organism evidence="3">
    <name type="scientific">Naegleria gruberi</name>
    <name type="common">Amoeba</name>
    <dbReference type="NCBI Taxonomy" id="5762"/>
    <lineage>
        <taxon>Eukaryota</taxon>
        <taxon>Discoba</taxon>
        <taxon>Heterolobosea</taxon>
        <taxon>Tetramitia</taxon>
        <taxon>Eutetramitia</taxon>
        <taxon>Vahlkampfiidae</taxon>
        <taxon>Naegleria</taxon>
    </lineage>
</organism>
<name>D2V010_NAEGR</name>
<dbReference type="Proteomes" id="UP000006671">
    <property type="component" value="Unassembled WGS sequence"/>
</dbReference>
<dbReference type="KEGG" id="ngr:NAEGRDRAFT_77994"/>
<evidence type="ECO:0000313" key="3">
    <source>
        <dbReference type="Proteomes" id="UP000006671"/>
    </source>
</evidence>
<accession>D2V010</accession>
<keyword evidence="3" id="KW-1185">Reference proteome</keyword>
<reference evidence="2 3" key="1">
    <citation type="journal article" date="2010" name="Cell">
        <title>The genome of Naegleria gruberi illuminates early eukaryotic versatility.</title>
        <authorList>
            <person name="Fritz-Laylin L.K."/>
            <person name="Prochnik S.E."/>
            <person name="Ginger M.L."/>
            <person name="Dacks J.B."/>
            <person name="Carpenter M.L."/>
            <person name="Field M.C."/>
            <person name="Kuo A."/>
            <person name="Paredez A."/>
            <person name="Chapman J."/>
            <person name="Pham J."/>
            <person name="Shu S."/>
            <person name="Neupane R."/>
            <person name="Cipriano M."/>
            <person name="Mancuso J."/>
            <person name="Tu H."/>
            <person name="Salamov A."/>
            <person name="Lindquist E."/>
            <person name="Shapiro H."/>
            <person name="Lucas S."/>
            <person name="Grigoriev I.V."/>
            <person name="Cande W.Z."/>
            <person name="Fulton C."/>
            <person name="Rokhsar D.S."/>
            <person name="Dawson S.C."/>
        </authorList>
    </citation>
    <scope>NUCLEOTIDE SEQUENCE [LARGE SCALE GENOMIC DNA]</scope>
    <source>
        <strain evidence="2 3">NEG-M</strain>
    </source>
</reference>
<gene>
    <name evidence="2" type="ORF">NAEGRDRAFT_77994</name>
</gene>
<feature type="compositionally biased region" description="Basic residues" evidence="1">
    <location>
        <begin position="85"/>
        <end position="95"/>
    </location>
</feature>
<dbReference type="RefSeq" id="XP_002682771.1">
    <property type="nucleotide sequence ID" value="XM_002682725.1"/>
</dbReference>
<feature type="region of interest" description="Disordered" evidence="1">
    <location>
        <begin position="73"/>
        <end position="96"/>
    </location>
</feature>
<evidence type="ECO:0000256" key="1">
    <source>
        <dbReference type="SAM" id="MobiDB-lite"/>
    </source>
</evidence>
<evidence type="ECO:0000313" key="2">
    <source>
        <dbReference type="EMBL" id="EFC50027.1"/>
    </source>
</evidence>
<dbReference type="AlphaFoldDB" id="D2V010"/>
<protein>
    <submittedName>
        <fullName evidence="2">Uncharacterized protein</fullName>
    </submittedName>
</protein>
<dbReference type="EMBL" id="GG738846">
    <property type="protein sequence ID" value="EFC50027.1"/>
    <property type="molecule type" value="Genomic_DNA"/>
</dbReference>
<dbReference type="VEuPathDB" id="AmoebaDB:NAEGRDRAFT_77994"/>
<proteinExistence type="predicted"/>
<sequence>MRLFIPNSTQNKYHNTSTTLTMNNHETVLCEGTLDMFDAPSFTSINISSNSSSSPSSNSPSLVFHLSTSSDFQTSEQTKQSSSGKRSKSKAKKRKVILDEDDERDYEECDFILEKGVYSYAPKYQCWTDISSEVKQVYRVVWDMFAKCARSIINDHLEMRNTSRVHHLTLGSCLPTVFYLILKETNGVFNQWFQVVKKHGIKVKEECIQFRFKNCLPCLDKYDDWGNFQVKLINNTCKFGQKVLLHRMKINYISLTCNVRSNQVYSSFKFEKDMEIVVQ</sequence>
<dbReference type="InParanoid" id="D2V010"/>